<keyword evidence="2" id="KW-0813">Transport</keyword>
<keyword evidence="3 7" id="KW-0812">Transmembrane</keyword>
<evidence type="ECO:0000256" key="4">
    <source>
        <dbReference type="ARBA" id="ARBA00022989"/>
    </source>
</evidence>
<keyword evidence="5" id="KW-0406">Ion transport</keyword>
<feature type="transmembrane region" description="Helical" evidence="7">
    <location>
        <begin position="420"/>
        <end position="438"/>
    </location>
</feature>
<feature type="transmembrane region" description="Helical" evidence="7">
    <location>
        <begin position="89"/>
        <end position="110"/>
    </location>
</feature>
<comment type="subcellular location">
    <subcellularLocation>
        <location evidence="1">Membrane</location>
        <topology evidence="1">Multi-pass membrane protein</topology>
    </subcellularLocation>
</comment>
<evidence type="ECO:0000256" key="3">
    <source>
        <dbReference type="ARBA" id="ARBA00022692"/>
    </source>
</evidence>
<dbReference type="Pfam" id="PF02386">
    <property type="entry name" value="TrkH"/>
    <property type="match status" value="1"/>
</dbReference>
<evidence type="ECO:0000256" key="2">
    <source>
        <dbReference type="ARBA" id="ARBA00022448"/>
    </source>
</evidence>
<feature type="transmembrane region" description="Helical" evidence="7">
    <location>
        <begin position="57"/>
        <end position="77"/>
    </location>
</feature>
<name>A0AAV9VU01_9PEZI</name>
<feature type="transmembrane region" description="Helical" evidence="7">
    <location>
        <begin position="291"/>
        <end position="319"/>
    </location>
</feature>
<evidence type="ECO:0000313" key="8">
    <source>
        <dbReference type="EMBL" id="KAK6496689.1"/>
    </source>
</evidence>
<dbReference type="InterPro" id="IPR051143">
    <property type="entry name" value="TrkH_K-transport"/>
</dbReference>
<proteinExistence type="predicted"/>
<evidence type="ECO:0008006" key="10">
    <source>
        <dbReference type="Google" id="ProtNLM"/>
    </source>
</evidence>
<dbReference type="InterPro" id="IPR003445">
    <property type="entry name" value="Cat_transpt"/>
</dbReference>
<organism evidence="8 9">
    <name type="scientific">Arthrobotrys musiformis</name>
    <dbReference type="NCBI Taxonomy" id="47236"/>
    <lineage>
        <taxon>Eukaryota</taxon>
        <taxon>Fungi</taxon>
        <taxon>Dikarya</taxon>
        <taxon>Ascomycota</taxon>
        <taxon>Pezizomycotina</taxon>
        <taxon>Orbiliomycetes</taxon>
        <taxon>Orbiliales</taxon>
        <taxon>Orbiliaceae</taxon>
        <taxon>Arthrobotrys</taxon>
    </lineage>
</organism>
<feature type="transmembrane region" description="Helical" evidence="7">
    <location>
        <begin position="492"/>
        <end position="510"/>
    </location>
</feature>
<evidence type="ECO:0000256" key="6">
    <source>
        <dbReference type="ARBA" id="ARBA00023136"/>
    </source>
</evidence>
<dbReference type="Proteomes" id="UP001370758">
    <property type="component" value="Unassembled WGS sequence"/>
</dbReference>
<evidence type="ECO:0000256" key="7">
    <source>
        <dbReference type="SAM" id="Phobius"/>
    </source>
</evidence>
<dbReference type="PANTHER" id="PTHR31064">
    <property type="entry name" value="POTASSIUM TRANSPORT PROTEIN DDB_G0292412-RELATED"/>
    <property type="match status" value="1"/>
</dbReference>
<dbReference type="GO" id="GO:0005886">
    <property type="term" value="C:plasma membrane"/>
    <property type="evidence" value="ECO:0007669"/>
    <property type="project" value="InterPro"/>
</dbReference>
<keyword evidence="6 7" id="KW-0472">Membrane</keyword>
<dbReference type="GO" id="GO:0140107">
    <property type="term" value="F:high-affinity potassium ion transmembrane transporter activity"/>
    <property type="evidence" value="ECO:0007669"/>
    <property type="project" value="TreeGrafter"/>
</dbReference>
<feature type="transmembrane region" description="Helical" evidence="7">
    <location>
        <begin position="217"/>
        <end position="245"/>
    </location>
</feature>
<evidence type="ECO:0000256" key="5">
    <source>
        <dbReference type="ARBA" id="ARBA00023065"/>
    </source>
</evidence>
<dbReference type="PANTHER" id="PTHR31064:SF37">
    <property type="entry name" value="TRANSPORTER, PUTATIVE (EUROFUNG)-RELATED"/>
    <property type="match status" value="1"/>
</dbReference>
<dbReference type="GO" id="GO:0030007">
    <property type="term" value="P:intracellular potassium ion homeostasis"/>
    <property type="evidence" value="ECO:0007669"/>
    <property type="project" value="InterPro"/>
</dbReference>
<dbReference type="InterPro" id="IPR015958">
    <property type="entry name" value="Trk1_fungi"/>
</dbReference>
<keyword evidence="4 7" id="KW-1133">Transmembrane helix</keyword>
<evidence type="ECO:0000256" key="1">
    <source>
        <dbReference type="ARBA" id="ARBA00004141"/>
    </source>
</evidence>
<comment type="caution">
    <text evidence="8">The sequence shown here is derived from an EMBL/GenBank/DDBJ whole genome shotgun (WGS) entry which is preliminary data.</text>
</comment>
<sequence length="600" mass="67262">MVGSYKFKRPAILRHLFGRRMPSLGVGFLTYHYGYFIITTLVASGILWGAHNPRGELGYVDALFLSVSAMTLAGLNTVDLSSLNTFQQFILFLELLLGSSVFVSIVIVHIRRFAFEKRFAQIAAERNRSGGPSKELAAHGQTPGTNTIEAAPCSVHNDLDISVHGNPSAIGLHNRSSAGHPDDLNVTQSGTLDHAKVHRSDLDQQQRFDLGGLEYRAIYLLSWIVPVYFILWQLLSCISLGAWIATYKADVTRANGLNPWWVGAFNTVSAFNNSGMSLLDANMVAFQDSYFVIVTMSFLILAGNTCFPIFLRLILWTLFKILPENGYFHETKKALGFLLRHPRRCFTHLFPPQHTWWLLTAVIFLNGTDWVAFEVLNIGIPEIEKLPLPARIIDGLFQALAIRSGGFYVVPIAATRISLQALYVIMMYIGVYPVVITIRRSNEYLYRSLGIYEGDDEEKADDDTIYELRQEKIKPVLGFFTSQLKAQLSHDLWFLILGIWIIVVIEAKRIEADPRNFSFFNICFEAVSGYGTVGVSTGFPDVNYSFAGEFKSLSKIVMCFIMMRGRHRGLPISLDKAVQLPSDVCPPSDAEDDNNQLKSN</sequence>
<keyword evidence="9" id="KW-1185">Reference proteome</keyword>
<dbReference type="AlphaFoldDB" id="A0AAV9VU01"/>
<dbReference type="PIRSF" id="PIRSF002450">
    <property type="entry name" value="K+_transpter_TRK"/>
    <property type="match status" value="1"/>
</dbReference>
<accession>A0AAV9VU01</accession>
<gene>
    <name evidence="8" type="ORF">TWF481_001677</name>
</gene>
<protein>
    <recommendedName>
        <fullName evidence="10">Potassium transport protein</fullName>
    </recommendedName>
</protein>
<evidence type="ECO:0000313" key="9">
    <source>
        <dbReference type="Proteomes" id="UP001370758"/>
    </source>
</evidence>
<reference evidence="8 9" key="1">
    <citation type="submission" date="2023-08" db="EMBL/GenBank/DDBJ databases">
        <authorList>
            <person name="Palmer J.M."/>
        </authorList>
    </citation>
    <scope>NUCLEOTIDE SEQUENCE [LARGE SCALE GENOMIC DNA]</scope>
    <source>
        <strain evidence="8 9">TWF481</strain>
    </source>
</reference>
<dbReference type="GO" id="GO:1990573">
    <property type="term" value="P:potassium ion import across plasma membrane"/>
    <property type="evidence" value="ECO:0007669"/>
    <property type="project" value="TreeGrafter"/>
</dbReference>
<feature type="transmembrane region" description="Helical" evidence="7">
    <location>
        <begin position="31"/>
        <end position="50"/>
    </location>
</feature>
<dbReference type="EMBL" id="JAVHJL010000010">
    <property type="protein sequence ID" value="KAK6496689.1"/>
    <property type="molecule type" value="Genomic_DNA"/>
</dbReference>